<protein>
    <recommendedName>
        <fullName evidence="5">DUF1009 domain-containing protein</fullName>
    </recommendedName>
</protein>
<dbReference type="PANTHER" id="PTHR39962:SF1">
    <property type="entry name" value="LPXI FAMILY PROTEIN"/>
    <property type="match status" value="1"/>
</dbReference>
<dbReference type="InterPro" id="IPR053174">
    <property type="entry name" value="LpxI"/>
</dbReference>
<gene>
    <name evidence="3" type="ORF">TcarDRAFT_0102</name>
</gene>
<dbReference type="InterPro" id="IPR043167">
    <property type="entry name" value="LpxI_C_sf"/>
</dbReference>
<dbReference type="RefSeq" id="WP_007290529.1">
    <property type="nucleotide sequence ID" value="NZ_AAWL01000032.1"/>
</dbReference>
<organism evidence="3 4">
    <name type="scientific">Thermosinus carboxydivorans Nor1</name>
    <dbReference type="NCBI Taxonomy" id="401526"/>
    <lineage>
        <taxon>Bacteria</taxon>
        <taxon>Bacillati</taxon>
        <taxon>Bacillota</taxon>
        <taxon>Negativicutes</taxon>
        <taxon>Selenomonadales</taxon>
        <taxon>Sporomusaceae</taxon>
        <taxon>Thermosinus</taxon>
    </lineage>
</organism>
<dbReference type="InterPro" id="IPR041255">
    <property type="entry name" value="LpxI_N"/>
</dbReference>
<dbReference type="eggNOG" id="COG3494">
    <property type="taxonomic scope" value="Bacteria"/>
</dbReference>
<evidence type="ECO:0000313" key="4">
    <source>
        <dbReference type="Proteomes" id="UP000005139"/>
    </source>
</evidence>
<dbReference type="Pfam" id="PF17930">
    <property type="entry name" value="LpxI_N"/>
    <property type="match status" value="1"/>
</dbReference>
<dbReference type="Pfam" id="PF06230">
    <property type="entry name" value="LpxI_C"/>
    <property type="match status" value="1"/>
</dbReference>
<dbReference type="InterPro" id="IPR010415">
    <property type="entry name" value="LpxI_C"/>
</dbReference>
<dbReference type="Proteomes" id="UP000005139">
    <property type="component" value="Unassembled WGS sequence"/>
</dbReference>
<feature type="domain" description="LpxI C-terminal" evidence="1">
    <location>
        <begin position="137"/>
        <end position="265"/>
    </location>
</feature>
<evidence type="ECO:0000259" key="1">
    <source>
        <dbReference type="Pfam" id="PF06230"/>
    </source>
</evidence>
<comment type="caution">
    <text evidence="3">The sequence shown here is derived from an EMBL/GenBank/DDBJ whole genome shotgun (WGS) entry which is preliminary data.</text>
</comment>
<reference evidence="3 4" key="1">
    <citation type="submission" date="2007-01" db="EMBL/GenBank/DDBJ databases">
        <title>Annotation of the draft genome assembly of Thermosinus carboxydivorans Nor1.</title>
        <authorList>
            <consortium name="US DOE Joint Genome Institute (JGI-ORNL)"/>
            <person name="Larimer F."/>
            <person name="Land M."/>
            <person name="Hauser L."/>
        </authorList>
    </citation>
    <scope>NUCLEOTIDE SEQUENCE [LARGE SCALE GENOMIC DNA]</scope>
    <source>
        <strain evidence="3 4">Nor1</strain>
    </source>
</reference>
<dbReference type="Gene3D" id="3.40.140.80">
    <property type="match status" value="1"/>
</dbReference>
<dbReference type="PANTHER" id="PTHR39962">
    <property type="entry name" value="BLL4848 PROTEIN"/>
    <property type="match status" value="1"/>
</dbReference>
<proteinExistence type="predicted"/>
<dbReference type="Gene3D" id="3.40.50.20">
    <property type="match status" value="1"/>
</dbReference>
<sequence length="267" mass="27930">MKTIGLLAGVGRLPVEFARAARGMGFTVIAVAVVGGVDDELAAAADKLYTIGIGEVGKIINTLKAEGVKEVTMLGKVTKELMFSGAVRLDERAQRLLAGLKDNSDDTIMLAFVRELAAEGIGVLDQTAFIRSLMPAPGTLTKREPTPAERADMEFGYAMARQIGGLDIGQTVVVKNKAVMAVEAIEGTDACIRRGGALGRGGVTVAKVAKPNQDMRFDVPAVGVGTLEAMIEAGATALVIEAGKTLVVDRERVVALADQHNITIVAM</sequence>
<dbReference type="EMBL" id="AAWL01000032">
    <property type="protein sequence ID" value="EAX46455.1"/>
    <property type="molecule type" value="Genomic_DNA"/>
</dbReference>
<evidence type="ECO:0008006" key="5">
    <source>
        <dbReference type="Google" id="ProtNLM"/>
    </source>
</evidence>
<reference evidence="3 4" key="2">
    <citation type="submission" date="2007-01" db="EMBL/GenBank/DDBJ databases">
        <title>Sequencing of the draft genome and assembly of Thermosinus carboxydivorans Nor1.</title>
        <authorList>
            <consortium name="US DOE Joint Genome Institute (JGI-PGF)"/>
            <person name="Copeland A."/>
            <person name="Lucas S."/>
            <person name="Lapidus A."/>
            <person name="Barry K."/>
            <person name="Glavina del Rio T."/>
            <person name="Dalin E."/>
            <person name="Tice H."/>
            <person name="Bruce D."/>
            <person name="Pitluck S."/>
            <person name="Richardson P."/>
        </authorList>
    </citation>
    <scope>NUCLEOTIDE SEQUENCE [LARGE SCALE GENOMIC DNA]</scope>
    <source>
        <strain evidence="3 4">Nor1</strain>
    </source>
</reference>
<evidence type="ECO:0000259" key="2">
    <source>
        <dbReference type="Pfam" id="PF17930"/>
    </source>
</evidence>
<accession>A1HU36</accession>
<evidence type="ECO:0000313" key="3">
    <source>
        <dbReference type="EMBL" id="EAX46455.1"/>
    </source>
</evidence>
<dbReference type="OrthoDB" id="9789836at2"/>
<dbReference type="AlphaFoldDB" id="A1HU36"/>
<name>A1HU36_9FIRM</name>
<feature type="domain" description="LpxI N-terminal" evidence="2">
    <location>
        <begin position="4"/>
        <end position="133"/>
    </location>
</feature>
<keyword evidence="4" id="KW-1185">Reference proteome</keyword>